<evidence type="ECO:0000313" key="3">
    <source>
        <dbReference type="EMBL" id="TNV09157.1"/>
    </source>
</evidence>
<feature type="region of interest" description="Disordered" evidence="1">
    <location>
        <begin position="36"/>
        <end position="80"/>
    </location>
</feature>
<gene>
    <name evidence="3" type="ORF">FIB18_21495</name>
    <name evidence="2" type="ORF">GGQ79_004376</name>
</gene>
<dbReference type="EMBL" id="VEWK01000015">
    <property type="protein sequence ID" value="TNV09157.1"/>
    <property type="molecule type" value="Genomic_DNA"/>
</dbReference>
<accession>A0A5C5CCW6</accession>
<keyword evidence="5" id="KW-1185">Reference proteome</keyword>
<dbReference type="EMBL" id="JACIEX010000014">
    <property type="protein sequence ID" value="MBB4095823.1"/>
    <property type="molecule type" value="Genomic_DNA"/>
</dbReference>
<dbReference type="RefSeq" id="WP_183621418.1">
    <property type="nucleotide sequence ID" value="NZ_JACIEX010000014.1"/>
</dbReference>
<dbReference type="Proteomes" id="UP000553980">
    <property type="component" value="Unassembled WGS sequence"/>
</dbReference>
<sequence length="80" mass="8376">MTSDIGKPPLSVAQDHEVGESLISASLRHCTAATTCSGDPAIHSPRSATVWPAGSSPSRRQLFSAEQARPSTIRTSDEGD</sequence>
<evidence type="ECO:0000313" key="4">
    <source>
        <dbReference type="Proteomes" id="UP000313390"/>
    </source>
</evidence>
<reference evidence="3" key="2">
    <citation type="submission" date="2019-06" db="EMBL/GenBank/DDBJ databases">
        <authorList>
            <person name="Hu M."/>
        </authorList>
    </citation>
    <scope>NUCLEOTIDE SEQUENCE</scope>
    <source>
        <strain evidence="3">08RB2639</strain>
    </source>
</reference>
<reference evidence="2 5" key="3">
    <citation type="submission" date="2020-08" db="EMBL/GenBank/DDBJ databases">
        <title>Genomic Encyclopedia of Type Strains, Phase IV (KMG-IV): sequencing the most valuable type-strain genomes for metagenomic binning, comparative biology and taxonomic classification.</title>
        <authorList>
            <person name="Goeker M."/>
        </authorList>
    </citation>
    <scope>NUCLEOTIDE SEQUENCE [LARGE SCALE GENOMIC DNA]</scope>
    <source>
        <strain evidence="2 5">DSM 23868</strain>
    </source>
</reference>
<name>A0A5C5CCW6_9HYPH</name>
<evidence type="ECO:0000256" key="1">
    <source>
        <dbReference type="SAM" id="MobiDB-lite"/>
    </source>
</evidence>
<reference evidence="3 4" key="1">
    <citation type="journal article" date="2011" name="Int. J. Syst. Evol. Microbiol.">
        <title>Ochrobactrum pecoris sp. nov., isolated from farm animals.</title>
        <authorList>
            <person name="Kampfer P."/>
            <person name="Huber B."/>
            <person name="Busse H.J."/>
            <person name="Scholz H.C."/>
            <person name="Tomaso H."/>
            <person name="Hotzel H."/>
            <person name="Melzer F."/>
        </authorList>
    </citation>
    <scope>NUCLEOTIDE SEQUENCE [LARGE SCALE GENOMIC DNA]</scope>
    <source>
        <strain evidence="3 4">08RB2639</strain>
    </source>
</reference>
<organism evidence="3 4">
    <name type="scientific">Brucella pecoris</name>
    <dbReference type="NCBI Taxonomy" id="867683"/>
    <lineage>
        <taxon>Bacteria</taxon>
        <taxon>Pseudomonadati</taxon>
        <taxon>Pseudomonadota</taxon>
        <taxon>Alphaproteobacteria</taxon>
        <taxon>Hyphomicrobiales</taxon>
        <taxon>Brucellaceae</taxon>
        <taxon>Brucella/Ochrobactrum group</taxon>
        <taxon>Brucella</taxon>
    </lineage>
</organism>
<evidence type="ECO:0000313" key="2">
    <source>
        <dbReference type="EMBL" id="MBB4095823.1"/>
    </source>
</evidence>
<evidence type="ECO:0000313" key="5">
    <source>
        <dbReference type="Proteomes" id="UP000553980"/>
    </source>
</evidence>
<dbReference type="Proteomes" id="UP000313390">
    <property type="component" value="Unassembled WGS sequence"/>
</dbReference>
<dbReference type="AlphaFoldDB" id="A0A5C5CCW6"/>
<comment type="caution">
    <text evidence="3">The sequence shown here is derived from an EMBL/GenBank/DDBJ whole genome shotgun (WGS) entry which is preliminary data.</text>
</comment>
<proteinExistence type="predicted"/>
<protein>
    <submittedName>
        <fullName evidence="3">Uncharacterized protein</fullName>
    </submittedName>
</protein>